<keyword evidence="2" id="KW-1185">Reference proteome</keyword>
<name>A0A024GCM2_9STRA</name>
<evidence type="ECO:0000313" key="1">
    <source>
        <dbReference type="EMBL" id="CCI44082.1"/>
    </source>
</evidence>
<dbReference type="EMBL" id="CAIX01000061">
    <property type="protein sequence ID" value="CCI44082.1"/>
    <property type="molecule type" value="Genomic_DNA"/>
</dbReference>
<gene>
    <name evidence="1" type="ORF">BN9_048660</name>
</gene>
<comment type="caution">
    <text evidence="1">The sequence shown here is derived from an EMBL/GenBank/DDBJ whole genome shotgun (WGS) entry which is preliminary data.</text>
</comment>
<proteinExistence type="predicted"/>
<sequence>MDIMQFYMEEESRATPQFKRFWPDMEIEEEVIEDETIGNILYRINLRGNGDNGKKHYNPEVGGLAKPIFDSTIAGSWTIILKLMEILNNIGMMTYWTNGKITLDPEKKVLKMAPKGIYTLTQERKSCGIQHALDSEANDAEDRKLKSENDFRLPSIKVGDQV</sequence>
<dbReference type="InParanoid" id="A0A024GCM2"/>
<dbReference type="Proteomes" id="UP000053237">
    <property type="component" value="Unassembled WGS sequence"/>
</dbReference>
<protein>
    <submittedName>
        <fullName evidence="1">Uncharacterized protein</fullName>
    </submittedName>
</protein>
<reference evidence="1 2" key="1">
    <citation type="submission" date="2012-05" db="EMBL/GenBank/DDBJ databases">
        <title>Recombination and specialization in a pathogen metapopulation.</title>
        <authorList>
            <person name="Gardiner A."/>
            <person name="Kemen E."/>
            <person name="Schultz-Larsen T."/>
            <person name="MacLean D."/>
            <person name="Van Oosterhout C."/>
            <person name="Jones J.D.G."/>
        </authorList>
    </citation>
    <scope>NUCLEOTIDE SEQUENCE [LARGE SCALE GENOMIC DNA]</scope>
    <source>
        <strain evidence="1 2">Ac Nc2</strain>
    </source>
</reference>
<accession>A0A024GCM2</accession>
<evidence type="ECO:0000313" key="2">
    <source>
        <dbReference type="Proteomes" id="UP000053237"/>
    </source>
</evidence>
<dbReference type="AlphaFoldDB" id="A0A024GCM2"/>
<organism evidence="1 2">
    <name type="scientific">Albugo candida</name>
    <dbReference type="NCBI Taxonomy" id="65357"/>
    <lineage>
        <taxon>Eukaryota</taxon>
        <taxon>Sar</taxon>
        <taxon>Stramenopiles</taxon>
        <taxon>Oomycota</taxon>
        <taxon>Peronosporomycetes</taxon>
        <taxon>Albuginales</taxon>
        <taxon>Albuginaceae</taxon>
        <taxon>Albugo</taxon>
    </lineage>
</organism>